<feature type="transmembrane region" description="Helical" evidence="1">
    <location>
        <begin position="81"/>
        <end position="104"/>
    </location>
</feature>
<evidence type="ECO:0000256" key="1">
    <source>
        <dbReference type="SAM" id="Phobius"/>
    </source>
</evidence>
<evidence type="ECO:0000313" key="2">
    <source>
        <dbReference type="EMBL" id="AXA84947.1"/>
    </source>
</evidence>
<protein>
    <recommendedName>
        <fullName evidence="4">Riboflavin biosynthesis protein RibA</fullName>
    </recommendedName>
</protein>
<name>A0A344J7D7_9GAMM</name>
<dbReference type="EMBL" id="CP029556">
    <property type="protein sequence ID" value="AXA84947.1"/>
    <property type="molecule type" value="Genomic_DNA"/>
</dbReference>
<organism evidence="2 3">
    <name type="scientific">Solilutibacter oculi</name>
    <dbReference type="NCBI Taxonomy" id="2698682"/>
    <lineage>
        <taxon>Bacteria</taxon>
        <taxon>Pseudomonadati</taxon>
        <taxon>Pseudomonadota</taxon>
        <taxon>Gammaproteobacteria</taxon>
        <taxon>Lysobacterales</taxon>
        <taxon>Lysobacteraceae</taxon>
        <taxon>Solilutibacter</taxon>
    </lineage>
</organism>
<reference evidence="3" key="1">
    <citation type="submission" date="2018-05" db="EMBL/GenBank/DDBJ databases">
        <title>Luteimonas pekinense sp. nov., isolated from human Meibomian gland secretions, Beijing, China.</title>
        <authorList>
            <person name="Wen T."/>
            <person name="Bai H."/>
            <person name="Lv H."/>
        </authorList>
    </citation>
    <scope>NUCLEOTIDE SEQUENCE [LARGE SCALE GENOMIC DNA]</scope>
    <source>
        <strain evidence="3">83-4</strain>
    </source>
</reference>
<sequence>MSDTPNDTPDGVIGEFAGSKVAAIFPDEAAARDAAARVRQTLSLSDAQVQVVTPRDRRPGRKLEPESHGIFRTLLQAHLKLGIAGLGVGVIAWFVLKTLGIPFIVNNGMVALAVLAAFGAVAGLMLGGLVTLRPDHDVYIQKVYEAMGEGRSAVVVHAFDADQRQAADALLNEMSGEVVSTL</sequence>
<dbReference type="OrthoDB" id="8562850at2"/>
<keyword evidence="1" id="KW-0472">Membrane</keyword>
<dbReference type="KEGG" id="lue:DCD74_09900"/>
<evidence type="ECO:0008006" key="4">
    <source>
        <dbReference type="Google" id="ProtNLM"/>
    </source>
</evidence>
<evidence type="ECO:0000313" key="3">
    <source>
        <dbReference type="Proteomes" id="UP000251842"/>
    </source>
</evidence>
<keyword evidence="1" id="KW-0812">Transmembrane</keyword>
<dbReference type="Proteomes" id="UP000251842">
    <property type="component" value="Chromosome"/>
</dbReference>
<accession>A0A344J7D7</accession>
<keyword evidence="1" id="KW-1133">Transmembrane helix</keyword>
<gene>
    <name evidence="2" type="ORF">DCD74_09900</name>
</gene>
<dbReference type="AlphaFoldDB" id="A0A344J7D7"/>
<dbReference type="RefSeq" id="WP_112927159.1">
    <property type="nucleotide sequence ID" value="NZ_CP029556.1"/>
</dbReference>
<proteinExistence type="predicted"/>
<keyword evidence="3" id="KW-1185">Reference proteome</keyword>
<feature type="transmembrane region" description="Helical" evidence="1">
    <location>
        <begin position="110"/>
        <end position="132"/>
    </location>
</feature>